<keyword evidence="1 2" id="KW-0711">Selenium</keyword>
<comment type="function">
    <text evidence="2">Involved in the post-transcriptional modification of the uridine at the wobble position (U34) of tRNA(Lys), tRNA(Glu) and tRNA(Gln). Catalyzes the conversion of 2-thiouridine (S2U-RNA) to 2-selenouridine (Se2U-RNA). Acts in a two-step process involving geranylation of 2-thiouridine (S2U) to S-geranyl-2-thiouridine (geS2U) and subsequent selenation of the latter derivative to 2-selenouridine (Se2U) in the tRNA chain.</text>
</comment>
<protein>
    <recommendedName>
        <fullName evidence="2">tRNA 2-selenouridine synthase</fullName>
        <ecNumber evidence="2">2.9.1.3</ecNumber>
    </recommendedName>
</protein>
<feature type="domain" description="Rhodanese" evidence="3">
    <location>
        <begin position="18"/>
        <end position="141"/>
    </location>
</feature>
<comment type="catalytic activity">
    <reaction evidence="2">
        <text>5-methylaminomethyl-S-(2E)-geranyl-thiouridine(34) in tRNA + selenophosphate + H(+) = 5-methylaminomethyl-2-(Se-phospho)selenouridine(34) in tRNA + (2E)-thiogeraniol</text>
        <dbReference type="Rhea" id="RHEA:60172"/>
        <dbReference type="Rhea" id="RHEA-COMP:14654"/>
        <dbReference type="Rhea" id="RHEA-COMP:15523"/>
        <dbReference type="ChEBI" id="CHEBI:15378"/>
        <dbReference type="ChEBI" id="CHEBI:16144"/>
        <dbReference type="ChEBI" id="CHEBI:140632"/>
        <dbReference type="ChEBI" id="CHEBI:143702"/>
        <dbReference type="ChEBI" id="CHEBI:143703"/>
    </reaction>
</comment>
<dbReference type="InterPro" id="IPR001763">
    <property type="entry name" value="Rhodanese-like_dom"/>
</dbReference>
<sequence>MSSHAAGRPDSADYREIFLHDLPMIDTRAPVEFNKGSFPNAINLPLMTDIERQKIGTCYKQRGQQAAIALGHELVSGKTKQTRVEAWAEFARAHPDGYLFCFRGGLRSQISQQWLRDAGVPYPRVQGGYKAMRTFLIEEIESAVLDCAFTIVGGMTGTGKTEVLAQLDNAIDLEGHANHRGSSFGKRATPQPSQISFENALAIDFLKRRAAGWQRFVLEDESRLIGRCSVPLSLHEGMRGYPLVWLDDSVEGRVERILKDYVVDLCADFVAQHGAEEGPQVFAGALRQNLANIMRRLGGERHRELDTIMQEALQRQLADGDVDRHRDWIRMLLSDYYDPMYYYQLEQKAGRIIFRGNQREVVEYLRAQSASG</sequence>
<dbReference type="PROSITE" id="PS50206">
    <property type="entry name" value="RHODANESE_3"/>
    <property type="match status" value="1"/>
</dbReference>
<keyword evidence="5" id="KW-1185">Reference proteome</keyword>
<accession>A0AAU0MXN4</accession>
<dbReference type="Pfam" id="PF26341">
    <property type="entry name" value="AAA_SelU"/>
    <property type="match status" value="1"/>
</dbReference>
<organism evidence="4 5">
    <name type="scientific">Microbulbifer pacificus</name>
    <dbReference type="NCBI Taxonomy" id="407164"/>
    <lineage>
        <taxon>Bacteria</taxon>
        <taxon>Pseudomonadati</taxon>
        <taxon>Pseudomonadota</taxon>
        <taxon>Gammaproteobacteria</taxon>
        <taxon>Cellvibrionales</taxon>
        <taxon>Microbulbiferaceae</taxon>
        <taxon>Microbulbifer</taxon>
    </lineage>
</organism>
<dbReference type="PANTHER" id="PTHR30401">
    <property type="entry name" value="TRNA 2-SELENOURIDINE SYNTHASE"/>
    <property type="match status" value="1"/>
</dbReference>
<evidence type="ECO:0000313" key="4">
    <source>
        <dbReference type="EMBL" id="WOX04966.1"/>
    </source>
</evidence>
<dbReference type="NCBIfam" id="NF008750">
    <property type="entry name" value="PRK11784.1-2"/>
    <property type="match status" value="1"/>
</dbReference>
<proteinExistence type="inferred from homology"/>
<dbReference type="PANTHER" id="PTHR30401:SF0">
    <property type="entry name" value="TRNA 2-SELENOURIDINE SYNTHASE"/>
    <property type="match status" value="1"/>
</dbReference>
<dbReference type="HAMAP" id="MF_01622">
    <property type="entry name" value="tRNA_sel_U_synth"/>
    <property type="match status" value="1"/>
</dbReference>
<dbReference type="GO" id="GO:0016765">
    <property type="term" value="F:transferase activity, transferring alkyl or aryl (other than methyl) groups"/>
    <property type="evidence" value="ECO:0007669"/>
    <property type="project" value="UniProtKB-UniRule"/>
</dbReference>
<comment type="catalytic activity">
    <reaction evidence="2">
        <text>5-methylaminomethyl-2-(Se-phospho)selenouridine(34) in tRNA + H2O = 5-methylaminomethyl-2-selenouridine(34) in tRNA + phosphate</text>
        <dbReference type="Rhea" id="RHEA:60176"/>
        <dbReference type="Rhea" id="RHEA-COMP:10196"/>
        <dbReference type="Rhea" id="RHEA-COMP:15523"/>
        <dbReference type="ChEBI" id="CHEBI:15377"/>
        <dbReference type="ChEBI" id="CHEBI:43474"/>
        <dbReference type="ChEBI" id="CHEBI:82743"/>
        <dbReference type="ChEBI" id="CHEBI:143702"/>
    </reaction>
</comment>
<dbReference type="InterPro" id="IPR058840">
    <property type="entry name" value="AAA_SelU"/>
</dbReference>
<dbReference type="CDD" id="cd01520">
    <property type="entry name" value="RHOD_YbbB"/>
    <property type="match status" value="1"/>
</dbReference>
<dbReference type="Proteomes" id="UP001302477">
    <property type="component" value="Chromosome"/>
</dbReference>
<evidence type="ECO:0000259" key="3">
    <source>
        <dbReference type="PROSITE" id="PS50206"/>
    </source>
</evidence>
<dbReference type="InterPro" id="IPR017582">
    <property type="entry name" value="SelU"/>
</dbReference>
<comment type="catalytic activity">
    <reaction evidence="2">
        <text>5-methylaminomethyl-2-thiouridine(34) in tRNA + (2E)-geranyl diphosphate = 5-methylaminomethyl-S-(2E)-geranyl-thiouridine(34) in tRNA + diphosphate</text>
        <dbReference type="Rhea" id="RHEA:14085"/>
        <dbReference type="Rhea" id="RHEA-COMP:10195"/>
        <dbReference type="Rhea" id="RHEA-COMP:14654"/>
        <dbReference type="ChEBI" id="CHEBI:33019"/>
        <dbReference type="ChEBI" id="CHEBI:58057"/>
        <dbReference type="ChEBI" id="CHEBI:74455"/>
        <dbReference type="ChEBI" id="CHEBI:140632"/>
    </reaction>
</comment>
<evidence type="ECO:0000256" key="1">
    <source>
        <dbReference type="ARBA" id="ARBA00023266"/>
    </source>
</evidence>
<dbReference type="NCBIfam" id="TIGR03167">
    <property type="entry name" value="tRNA_sel_U_synt"/>
    <property type="match status" value="1"/>
</dbReference>
<name>A0AAU0MXN4_9GAMM</name>
<reference evidence="4 5" key="1">
    <citation type="submission" date="2023-10" db="EMBL/GenBank/DDBJ databases">
        <title>Description of Microbulbifer bruguierae sp. nov., isolated from the sediments of mangrove plant Bruguiera sexangula and comparative genomic analyses of the genus Microbulbifer.</title>
        <authorList>
            <person name="Long M."/>
        </authorList>
    </citation>
    <scope>NUCLEOTIDE SEQUENCE [LARGE SCALE GENOMIC DNA]</scope>
    <source>
        <strain evidence="4 5">SPO729</strain>
    </source>
</reference>
<comment type="catalytic activity">
    <reaction evidence="2">
        <text>5-methylaminomethyl-2-thiouridine(34) in tRNA + selenophosphate + (2E)-geranyl diphosphate + H2O + H(+) = 5-methylaminomethyl-2-selenouridine(34) in tRNA + (2E)-thiogeraniol + phosphate + diphosphate</text>
        <dbReference type="Rhea" id="RHEA:42716"/>
        <dbReference type="Rhea" id="RHEA-COMP:10195"/>
        <dbReference type="Rhea" id="RHEA-COMP:10196"/>
        <dbReference type="ChEBI" id="CHEBI:15377"/>
        <dbReference type="ChEBI" id="CHEBI:15378"/>
        <dbReference type="ChEBI" id="CHEBI:16144"/>
        <dbReference type="ChEBI" id="CHEBI:33019"/>
        <dbReference type="ChEBI" id="CHEBI:43474"/>
        <dbReference type="ChEBI" id="CHEBI:58057"/>
        <dbReference type="ChEBI" id="CHEBI:74455"/>
        <dbReference type="ChEBI" id="CHEBI:82743"/>
        <dbReference type="ChEBI" id="CHEBI:143703"/>
        <dbReference type="EC" id="2.9.1.3"/>
    </reaction>
</comment>
<keyword evidence="2 4" id="KW-0808">Transferase</keyword>
<dbReference type="GO" id="GO:0002098">
    <property type="term" value="P:tRNA wobble uridine modification"/>
    <property type="evidence" value="ECO:0007669"/>
    <property type="project" value="UniProtKB-UniRule"/>
</dbReference>
<comment type="similarity">
    <text evidence="2">Belongs to the SelU family.</text>
</comment>
<dbReference type="InterPro" id="IPR036873">
    <property type="entry name" value="Rhodanese-like_dom_sf"/>
</dbReference>
<evidence type="ECO:0000313" key="5">
    <source>
        <dbReference type="Proteomes" id="UP001302477"/>
    </source>
</evidence>
<dbReference type="RefSeq" id="WP_318953441.1">
    <property type="nucleotide sequence ID" value="NZ_CP137555.1"/>
</dbReference>
<dbReference type="EC" id="2.9.1.3" evidence="2"/>
<dbReference type="EMBL" id="CP137555">
    <property type="protein sequence ID" value="WOX04966.1"/>
    <property type="molecule type" value="Genomic_DNA"/>
</dbReference>
<feature type="active site" description="S-selanylcysteine intermediate" evidence="2">
    <location>
        <position position="101"/>
    </location>
</feature>
<dbReference type="SMART" id="SM00450">
    <property type="entry name" value="RHOD"/>
    <property type="match status" value="1"/>
</dbReference>
<dbReference type="NCBIfam" id="NF008751">
    <property type="entry name" value="PRK11784.1-3"/>
    <property type="match status" value="1"/>
</dbReference>
<dbReference type="KEGG" id="mpaf:R5R33_14645"/>
<dbReference type="GO" id="GO:0043828">
    <property type="term" value="F:tRNA 2-selenouridine synthase activity"/>
    <property type="evidence" value="ECO:0007669"/>
    <property type="project" value="UniProtKB-EC"/>
</dbReference>
<gene>
    <name evidence="4" type="primary">mnmH</name>
    <name evidence="2" type="synonym">selU</name>
    <name evidence="4" type="ORF">R5R33_14645</name>
</gene>
<dbReference type="AlphaFoldDB" id="A0AAU0MXN4"/>
<dbReference type="Gene3D" id="3.40.250.10">
    <property type="entry name" value="Rhodanese-like domain"/>
    <property type="match status" value="1"/>
</dbReference>
<comment type="subunit">
    <text evidence="2">Monomer.</text>
</comment>
<evidence type="ECO:0000256" key="2">
    <source>
        <dbReference type="HAMAP-Rule" id="MF_01622"/>
    </source>
</evidence>
<dbReference type="SUPFAM" id="SSF52821">
    <property type="entry name" value="Rhodanese/Cell cycle control phosphatase"/>
    <property type="match status" value="1"/>
</dbReference>